<dbReference type="InterPro" id="IPR023009">
    <property type="entry name" value="Tyrosine_recombinase_XerC/XerD"/>
</dbReference>
<sequence>MTNLGTRYRAHLLLVRKRSALTAESYVRELENLERFLAERGKNPQGADGEDLLSFLVFRQRQGLSRTTMARLVASLHSLYKFMKMEGLRRDDPSQLIRTPRQERTLPEVLRPEEVDKFLASIDLSTPNGLRDRALFELIYSCGLRISEAASLSFDRLYMKEKLLRVVGKRKKERIIPFGDDAHYWLKRYLDEGRPSLEKKRKTALVFLNQEGEGISRKGIWKRFAGIRSVAGVSAKVHTFRHSFATHLLAGGADLRTVQELLGHSDISTTQIYTHIEEDALQNYHREYFPRS</sequence>
<evidence type="ECO:0000256" key="8">
    <source>
        <dbReference type="ARBA" id="ARBA00023306"/>
    </source>
</evidence>
<dbReference type="PANTHER" id="PTHR30349:SF81">
    <property type="entry name" value="TYROSINE RECOMBINASE XERC"/>
    <property type="match status" value="1"/>
</dbReference>
<dbReference type="InterPro" id="IPR011010">
    <property type="entry name" value="DNA_brk_join_enz"/>
</dbReference>
<comment type="subcellular location">
    <subcellularLocation>
        <location evidence="1">Cytoplasm</location>
    </subcellularLocation>
</comment>
<dbReference type="CDD" id="cd00798">
    <property type="entry name" value="INT_XerDC_C"/>
    <property type="match status" value="1"/>
</dbReference>
<evidence type="ECO:0000313" key="11">
    <source>
        <dbReference type="EMBL" id="MPL59039.1"/>
    </source>
</evidence>
<dbReference type="InterPro" id="IPR004107">
    <property type="entry name" value="Integrase_SAM-like_N"/>
</dbReference>
<protein>
    <submittedName>
        <fullName evidence="11">Tyrosine recombinase XerD</fullName>
    </submittedName>
</protein>
<dbReference type="GO" id="GO:0007059">
    <property type="term" value="P:chromosome segregation"/>
    <property type="evidence" value="ECO:0007669"/>
    <property type="project" value="UniProtKB-KW"/>
</dbReference>
<dbReference type="GO" id="GO:0006310">
    <property type="term" value="P:DNA recombination"/>
    <property type="evidence" value="ECO:0007669"/>
    <property type="project" value="UniProtKB-KW"/>
</dbReference>
<evidence type="ECO:0000256" key="1">
    <source>
        <dbReference type="ARBA" id="ARBA00004496"/>
    </source>
</evidence>
<keyword evidence="2" id="KW-0963">Cytoplasm</keyword>
<evidence type="ECO:0000259" key="9">
    <source>
        <dbReference type="PROSITE" id="PS51898"/>
    </source>
</evidence>
<dbReference type="EMBL" id="VSSQ01000008">
    <property type="protein sequence ID" value="MPL59039.1"/>
    <property type="molecule type" value="Genomic_DNA"/>
</dbReference>
<evidence type="ECO:0000256" key="4">
    <source>
        <dbReference type="ARBA" id="ARBA00022829"/>
    </source>
</evidence>
<evidence type="ECO:0000259" key="10">
    <source>
        <dbReference type="PROSITE" id="PS51900"/>
    </source>
</evidence>
<dbReference type="Gene3D" id="1.10.443.10">
    <property type="entry name" value="Intergrase catalytic core"/>
    <property type="match status" value="1"/>
</dbReference>
<dbReference type="Pfam" id="PF00589">
    <property type="entry name" value="Phage_integrase"/>
    <property type="match status" value="1"/>
</dbReference>
<dbReference type="InterPro" id="IPR013762">
    <property type="entry name" value="Integrase-like_cat_sf"/>
</dbReference>
<evidence type="ECO:0000256" key="5">
    <source>
        <dbReference type="ARBA" id="ARBA00022908"/>
    </source>
</evidence>
<comment type="caution">
    <text evidence="11">The sequence shown here is derived from an EMBL/GenBank/DDBJ whole genome shotgun (WGS) entry which is preliminary data.</text>
</comment>
<dbReference type="SUPFAM" id="SSF56349">
    <property type="entry name" value="DNA breaking-rejoining enzymes"/>
    <property type="match status" value="1"/>
</dbReference>
<dbReference type="InterPro" id="IPR044068">
    <property type="entry name" value="CB"/>
</dbReference>
<keyword evidence="6" id="KW-0238">DNA-binding</keyword>
<organism evidence="11">
    <name type="scientific">bioreactor metagenome</name>
    <dbReference type="NCBI Taxonomy" id="1076179"/>
    <lineage>
        <taxon>unclassified sequences</taxon>
        <taxon>metagenomes</taxon>
        <taxon>ecological metagenomes</taxon>
    </lineage>
</organism>
<evidence type="ECO:0000256" key="7">
    <source>
        <dbReference type="ARBA" id="ARBA00023172"/>
    </source>
</evidence>
<dbReference type="GO" id="GO:0005737">
    <property type="term" value="C:cytoplasm"/>
    <property type="evidence" value="ECO:0007669"/>
    <property type="project" value="UniProtKB-SubCell"/>
</dbReference>
<dbReference type="Pfam" id="PF02899">
    <property type="entry name" value="Phage_int_SAM_1"/>
    <property type="match status" value="1"/>
</dbReference>
<evidence type="ECO:0000256" key="3">
    <source>
        <dbReference type="ARBA" id="ARBA00022618"/>
    </source>
</evidence>
<evidence type="ECO:0000256" key="2">
    <source>
        <dbReference type="ARBA" id="ARBA00022490"/>
    </source>
</evidence>
<dbReference type="PROSITE" id="PS51900">
    <property type="entry name" value="CB"/>
    <property type="match status" value="1"/>
</dbReference>
<dbReference type="HAMAP" id="MF_01808">
    <property type="entry name" value="Recomb_XerC_XerD"/>
    <property type="match status" value="1"/>
</dbReference>
<feature type="domain" description="Tyr recombinase" evidence="9">
    <location>
        <begin position="105"/>
        <end position="286"/>
    </location>
</feature>
<keyword evidence="8" id="KW-0131">Cell cycle</keyword>
<dbReference type="PANTHER" id="PTHR30349">
    <property type="entry name" value="PHAGE INTEGRASE-RELATED"/>
    <property type="match status" value="1"/>
</dbReference>
<keyword evidence="5" id="KW-0229">DNA integration</keyword>
<feature type="domain" description="Core-binding (CB)" evidence="10">
    <location>
        <begin position="1"/>
        <end position="84"/>
    </location>
</feature>
<dbReference type="GO" id="GO:0015074">
    <property type="term" value="P:DNA integration"/>
    <property type="evidence" value="ECO:0007669"/>
    <property type="project" value="UniProtKB-KW"/>
</dbReference>
<dbReference type="InterPro" id="IPR010998">
    <property type="entry name" value="Integrase_recombinase_N"/>
</dbReference>
<name>A0A644SWE0_9ZZZZ</name>
<keyword evidence="4" id="KW-0159">Chromosome partition</keyword>
<dbReference type="PROSITE" id="PS51898">
    <property type="entry name" value="TYR_RECOMBINASE"/>
    <property type="match status" value="1"/>
</dbReference>
<proteinExistence type="inferred from homology"/>
<dbReference type="GO" id="GO:0051301">
    <property type="term" value="P:cell division"/>
    <property type="evidence" value="ECO:0007669"/>
    <property type="project" value="UniProtKB-KW"/>
</dbReference>
<dbReference type="NCBIfam" id="NF001399">
    <property type="entry name" value="PRK00283.1"/>
    <property type="match status" value="1"/>
</dbReference>
<accession>A0A644SWE0</accession>
<keyword evidence="7" id="KW-0233">DNA recombination</keyword>
<gene>
    <name evidence="11" type="primary">xerD_4</name>
    <name evidence="11" type="ORF">SDC9_04587</name>
</gene>
<dbReference type="InterPro" id="IPR050090">
    <property type="entry name" value="Tyrosine_recombinase_XerCD"/>
</dbReference>
<evidence type="ECO:0000256" key="6">
    <source>
        <dbReference type="ARBA" id="ARBA00023125"/>
    </source>
</evidence>
<dbReference type="AlphaFoldDB" id="A0A644SWE0"/>
<dbReference type="GO" id="GO:0003677">
    <property type="term" value="F:DNA binding"/>
    <property type="evidence" value="ECO:0007669"/>
    <property type="project" value="UniProtKB-KW"/>
</dbReference>
<keyword evidence="3" id="KW-0132">Cell division</keyword>
<dbReference type="Gene3D" id="1.10.150.130">
    <property type="match status" value="1"/>
</dbReference>
<dbReference type="InterPro" id="IPR002104">
    <property type="entry name" value="Integrase_catalytic"/>
</dbReference>
<reference evidence="11" key="1">
    <citation type="submission" date="2019-08" db="EMBL/GenBank/DDBJ databases">
        <authorList>
            <person name="Kucharzyk K."/>
            <person name="Murdoch R.W."/>
            <person name="Higgins S."/>
            <person name="Loffler F."/>
        </authorList>
    </citation>
    <scope>NUCLEOTIDE SEQUENCE</scope>
</reference>